<comment type="caution">
    <text evidence="2">The sequence shown here is derived from an EMBL/GenBank/DDBJ whole genome shotgun (WGS) entry which is preliminary data.</text>
</comment>
<gene>
    <name evidence="2" type="ORF">H8S84_03635</name>
</gene>
<sequence length="72" mass="7726">MKKLFLAGAVVFASFGFYACGGDDGTTEGETDGTVIDTDTTVSEIEVERTIRDVDTTVTTETETIDPVDNEQ</sequence>
<dbReference type="EMBL" id="JACRVF010000001">
    <property type="protein sequence ID" value="MBC5991923.1"/>
    <property type="molecule type" value="Genomic_DNA"/>
</dbReference>
<keyword evidence="1" id="KW-0732">Signal</keyword>
<dbReference type="RefSeq" id="WP_187065897.1">
    <property type="nucleotide sequence ID" value="NZ_JACRVF010000001.1"/>
</dbReference>
<keyword evidence="3" id="KW-1185">Reference proteome</keyword>
<organism evidence="2 3">
    <name type="scientific">Pontibacter cellulosilyticus</name>
    <dbReference type="NCBI Taxonomy" id="1720253"/>
    <lineage>
        <taxon>Bacteria</taxon>
        <taxon>Pseudomonadati</taxon>
        <taxon>Bacteroidota</taxon>
        <taxon>Cytophagia</taxon>
        <taxon>Cytophagales</taxon>
        <taxon>Hymenobacteraceae</taxon>
        <taxon>Pontibacter</taxon>
    </lineage>
</organism>
<accession>A0A923N470</accession>
<evidence type="ECO:0000313" key="2">
    <source>
        <dbReference type="EMBL" id="MBC5991923.1"/>
    </source>
</evidence>
<feature type="signal peptide" evidence="1">
    <location>
        <begin position="1"/>
        <end position="19"/>
    </location>
</feature>
<name>A0A923N470_9BACT</name>
<evidence type="ECO:0000313" key="3">
    <source>
        <dbReference type="Proteomes" id="UP000603640"/>
    </source>
</evidence>
<proteinExistence type="predicted"/>
<reference evidence="2" key="1">
    <citation type="submission" date="2020-08" db="EMBL/GenBank/DDBJ databases">
        <title>Pontibacter sp. SD6 16S ribosomal RNA gene Genome sequencing and assembly.</title>
        <authorList>
            <person name="Kang M."/>
        </authorList>
    </citation>
    <scope>NUCLEOTIDE SEQUENCE</scope>
    <source>
        <strain evidence="2">SD6</strain>
    </source>
</reference>
<dbReference type="Proteomes" id="UP000603640">
    <property type="component" value="Unassembled WGS sequence"/>
</dbReference>
<protein>
    <submittedName>
        <fullName evidence="2">Uncharacterized protein</fullName>
    </submittedName>
</protein>
<feature type="chain" id="PRO_5037204023" evidence="1">
    <location>
        <begin position="20"/>
        <end position="72"/>
    </location>
</feature>
<dbReference type="AlphaFoldDB" id="A0A923N470"/>
<evidence type="ECO:0000256" key="1">
    <source>
        <dbReference type="SAM" id="SignalP"/>
    </source>
</evidence>
<dbReference type="PROSITE" id="PS51257">
    <property type="entry name" value="PROKAR_LIPOPROTEIN"/>
    <property type="match status" value="1"/>
</dbReference>